<evidence type="ECO:0000313" key="1">
    <source>
        <dbReference type="EMBL" id="KAL0912641.1"/>
    </source>
</evidence>
<dbReference type="EMBL" id="JANQDX010000014">
    <property type="protein sequence ID" value="KAL0912641.1"/>
    <property type="molecule type" value="Genomic_DNA"/>
</dbReference>
<dbReference type="Proteomes" id="UP001552299">
    <property type="component" value="Unassembled WGS sequence"/>
</dbReference>
<sequence length="105" mass="11751">MGRNKQTSYFQAGGAMKIFILILLLRSAISTDMFKGQVSLSEKATAKADETKETEKAIVNKQREMFVDLNVIMPDGNSPAGTHHTIDAVDYCKQNKWCNERLSQP</sequence>
<proteinExistence type="predicted"/>
<name>A0ABD0UQQ3_DENTH</name>
<dbReference type="AlphaFoldDB" id="A0ABD0UQQ3"/>
<organism evidence="1 2">
    <name type="scientific">Dendrobium thyrsiflorum</name>
    <name type="common">Pinecone-like raceme dendrobium</name>
    <name type="synonym">Orchid</name>
    <dbReference type="NCBI Taxonomy" id="117978"/>
    <lineage>
        <taxon>Eukaryota</taxon>
        <taxon>Viridiplantae</taxon>
        <taxon>Streptophyta</taxon>
        <taxon>Embryophyta</taxon>
        <taxon>Tracheophyta</taxon>
        <taxon>Spermatophyta</taxon>
        <taxon>Magnoliopsida</taxon>
        <taxon>Liliopsida</taxon>
        <taxon>Asparagales</taxon>
        <taxon>Orchidaceae</taxon>
        <taxon>Epidendroideae</taxon>
        <taxon>Malaxideae</taxon>
        <taxon>Dendrobiinae</taxon>
        <taxon>Dendrobium</taxon>
    </lineage>
</organism>
<protein>
    <submittedName>
        <fullName evidence="1">Uncharacterized protein</fullName>
    </submittedName>
</protein>
<comment type="caution">
    <text evidence="1">The sequence shown here is derived from an EMBL/GenBank/DDBJ whole genome shotgun (WGS) entry which is preliminary data.</text>
</comment>
<reference evidence="1 2" key="1">
    <citation type="journal article" date="2024" name="Plant Biotechnol. J.">
        <title>Dendrobium thyrsiflorum genome and its molecular insights into genes involved in important horticultural traits.</title>
        <authorList>
            <person name="Chen B."/>
            <person name="Wang J.Y."/>
            <person name="Zheng P.J."/>
            <person name="Li K.L."/>
            <person name="Liang Y.M."/>
            <person name="Chen X.F."/>
            <person name="Zhang C."/>
            <person name="Zhao X."/>
            <person name="He X."/>
            <person name="Zhang G.Q."/>
            <person name="Liu Z.J."/>
            <person name="Xu Q."/>
        </authorList>
    </citation>
    <scope>NUCLEOTIDE SEQUENCE [LARGE SCALE GENOMIC DNA]</scope>
    <source>
        <strain evidence="1">GZMU011</strain>
    </source>
</reference>
<gene>
    <name evidence="1" type="ORF">M5K25_018629</name>
</gene>
<keyword evidence="2" id="KW-1185">Reference proteome</keyword>
<accession>A0ABD0UQQ3</accession>
<evidence type="ECO:0000313" key="2">
    <source>
        <dbReference type="Proteomes" id="UP001552299"/>
    </source>
</evidence>